<dbReference type="AlphaFoldDB" id="A0A923MK20"/>
<keyword evidence="2" id="KW-1185">Reference proteome</keyword>
<gene>
    <name evidence="1" type="ORF">H8Z83_17470</name>
</gene>
<proteinExistence type="predicted"/>
<evidence type="ECO:0000313" key="2">
    <source>
        <dbReference type="Proteomes" id="UP000620327"/>
    </source>
</evidence>
<dbReference type="Proteomes" id="UP000620327">
    <property type="component" value="Unassembled WGS sequence"/>
</dbReference>
<dbReference type="EMBL" id="JACOQI010000030">
    <property type="protein sequence ID" value="MBC5772080.1"/>
    <property type="molecule type" value="Genomic_DNA"/>
</dbReference>
<name>A0A923MK20_9FIRM</name>
<protein>
    <submittedName>
        <fullName evidence="1">Multidrug transporter</fullName>
    </submittedName>
</protein>
<evidence type="ECO:0000313" key="1">
    <source>
        <dbReference type="EMBL" id="MBC5772080.1"/>
    </source>
</evidence>
<accession>A0A923MK20</accession>
<reference evidence="1" key="1">
    <citation type="submission" date="2020-08" db="EMBL/GenBank/DDBJ databases">
        <title>Genome public.</title>
        <authorList>
            <person name="Liu C."/>
            <person name="Sun Q."/>
        </authorList>
    </citation>
    <scope>NUCLEOTIDE SEQUENCE</scope>
    <source>
        <strain evidence="1">BX15</strain>
    </source>
</reference>
<sequence length="117" mass="13629">MSVADNVKEADWRLFRSRLPIWQEAYMERLNREYIALLSGTGSASEKFWELEKRMREDKRRGGVVMRMSRSDMELNLLSLLSDGVISIADLDGFSEELREKLAFVLWGRGDWDHGDS</sequence>
<organism evidence="1 2">
    <name type="scientific">Dysosmobacter segnis</name>
    <dbReference type="NCBI Taxonomy" id="2763042"/>
    <lineage>
        <taxon>Bacteria</taxon>
        <taxon>Bacillati</taxon>
        <taxon>Bacillota</taxon>
        <taxon>Clostridia</taxon>
        <taxon>Eubacteriales</taxon>
        <taxon>Oscillospiraceae</taxon>
        <taxon>Dysosmobacter</taxon>
    </lineage>
</organism>
<comment type="caution">
    <text evidence="1">The sequence shown here is derived from an EMBL/GenBank/DDBJ whole genome shotgun (WGS) entry which is preliminary data.</text>
</comment>